<keyword evidence="2" id="KW-0540">Nuclease</keyword>
<dbReference type="Gene3D" id="3.40.50.1010">
    <property type="entry name" value="5'-nuclease"/>
    <property type="match status" value="1"/>
</dbReference>
<dbReference type="SUPFAM" id="SSF88723">
    <property type="entry name" value="PIN domain-like"/>
    <property type="match status" value="1"/>
</dbReference>
<evidence type="ECO:0000256" key="1">
    <source>
        <dbReference type="ARBA" id="ARBA00022723"/>
    </source>
</evidence>
<proteinExistence type="predicted"/>
<dbReference type="SMART" id="SM00485">
    <property type="entry name" value="XPGN"/>
    <property type="match status" value="1"/>
</dbReference>
<accession>A0A6C0I555</accession>
<feature type="domain" description="XPG-I" evidence="4">
    <location>
        <begin position="156"/>
        <end position="225"/>
    </location>
</feature>
<evidence type="ECO:0000256" key="2">
    <source>
        <dbReference type="ARBA" id="ARBA00022759"/>
    </source>
</evidence>
<dbReference type="InterPro" id="IPR029060">
    <property type="entry name" value="PIN-like_dom_sf"/>
</dbReference>
<feature type="domain" description="XPG N-terminal" evidence="5">
    <location>
        <begin position="1"/>
        <end position="92"/>
    </location>
</feature>
<dbReference type="InterPro" id="IPR006084">
    <property type="entry name" value="XPG/Rad2"/>
</dbReference>
<reference evidence="6" key="1">
    <citation type="journal article" date="2020" name="Nature">
        <title>Giant virus diversity and host interactions through global metagenomics.</title>
        <authorList>
            <person name="Schulz F."/>
            <person name="Roux S."/>
            <person name="Paez-Espino D."/>
            <person name="Jungbluth S."/>
            <person name="Walsh D.A."/>
            <person name="Denef V.J."/>
            <person name="McMahon K.D."/>
            <person name="Konstantinidis K.T."/>
            <person name="Eloe-Fadrosh E.A."/>
            <person name="Kyrpides N.C."/>
            <person name="Woyke T."/>
        </authorList>
    </citation>
    <scope>NUCLEOTIDE SEQUENCE</scope>
    <source>
        <strain evidence="6">GVMAG-M-3300023184-191</strain>
    </source>
</reference>
<dbReference type="EMBL" id="MN740104">
    <property type="protein sequence ID" value="QHT87922.1"/>
    <property type="molecule type" value="Genomic_DNA"/>
</dbReference>
<dbReference type="PANTHER" id="PTHR11081">
    <property type="entry name" value="FLAP ENDONUCLEASE FAMILY MEMBER"/>
    <property type="match status" value="1"/>
</dbReference>
<keyword evidence="3" id="KW-0460">Magnesium</keyword>
<dbReference type="InterPro" id="IPR006085">
    <property type="entry name" value="XPG_DNA_repair_N"/>
</dbReference>
<dbReference type="GO" id="GO:0017108">
    <property type="term" value="F:5'-flap endonuclease activity"/>
    <property type="evidence" value="ECO:0007669"/>
    <property type="project" value="TreeGrafter"/>
</dbReference>
<organism evidence="6">
    <name type="scientific">viral metagenome</name>
    <dbReference type="NCBI Taxonomy" id="1070528"/>
    <lineage>
        <taxon>unclassified sequences</taxon>
        <taxon>metagenomes</taxon>
        <taxon>organismal metagenomes</taxon>
    </lineage>
</organism>
<dbReference type="InterPro" id="IPR006086">
    <property type="entry name" value="XPG-I_dom"/>
</dbReference>
<protein>
    <recommendedName>
        <fullName evidence="7">XPG N-terminal domain-containing protein</fullName>
    </recommendedName>
</protein>
<evidence type="ECO:0000259" key="4">
    <source>
        <dbReference type="SMART" id="SM00484"/>
    </source>
</evidence>
<dbReference type="AlphaFoldDB" id="A0A6C0I555"/>
<sequence>MGIKNLNKFLRKECSEAIKIMTLDELSGKVVVVDANIFMYRFIADNALLENMYSMISFFQMHNIVAVFVFDGKPPDEKRKTLNKRKHLKRVAEMQYNKLIHETENDNHNHNKSNNHMSNDGRWVKETETELKLKILRRRFIRVSDADFERVWSLMRSLGVQHIVAPGEADALCAKMVLKRKAYACVSDDTDLLVYGCCRVLRHINLFDQTITMYDMNKILNILGISMKEFRQICVISGTDYNSHLTHSLRHALQLFKQYKLCAQSAEDAGSVFAPDFYTWLHHNCDNNRIRFDYDTTISVHNMFDMTIVPNQNHLPTITKPTRNNALLHEVMAHENFIFV</sequence>
<keyword evidence="2" id="KW-0255">Endonuclease</keyword>
<dbReference type="Pfam" id="PF00867">
    <property type="entry name" value="XPG_I"/>
    <property type="match status" value="1"/>
</dbReference>
<name>A0A6C0I555_9ZZZZ</name>
<evidence type="ECO:0000256" key="3">
    <source>
        <dbReference type="ARBA" id="ARBA00022842"/>
    </source>
</evidence>
<evidence type="ECO:0000313" key="6">
    <source>
        <dbReference type="EMBL" id="QHT87922.1"/>
    </source>
</evidence>
<dbReference type="Pfam" id="PF00752">
    <property type="entry name" value="XPG_N"/>
    <property type="match status" value="1"/>
</dbReference>
<evidence type="ECO:0008006" key="7">
    <source>
        <dbReference type="Google" id="ProtNLM"/>
    </source>
</evidence>
<dbReference type="PANTHER" id="PTHR11081:SF9">
    <property type="entry name" value="FLAP ENDONUCLEASE 1"/>
    <property type="match status" value="1"/>
</dbReference>
<dbReference type="CDD" id="cd09897">
    <property type="entry name" value="H3TH_FEN1-XPG-like"/>
    <property type="match status" value="1"/>
</dbReference>
<keyword evidence="1" id="KW-0479">Metal-binding</keyword>
<keyword evidence="2" id="KW-0378">Hydrolase</keyword>
<dbReference type="GO" id="GO:0046872">
    <property type="term" value="F:metal ion binding"/>
    <property type="evidence" value="ECO:0007669"/>
    <property type="project" value="UniProtKB-KW"/>
</dbReference>
<dbReference type="PRINTS" id="PR00853">
    <property type="entry name" value="XPGRADSUPER"/>
</dbReference>
<evidence type="ECO:0000259" key="5">
    <source>
        <dbReference type="SMART" id="SM00485"/>
    </source>
</evidence>
<dbReference type="SMART" id="SM00484">
    <property type="entry name" value="XPGI"/>
    <property type="match status" value="1"/>
</dbReference>